<dbReference type="PANTHER" id="PTHR23511:SF5">
    <property type="entry name" value="MAJOR FACILITATOR-TYPE TRANSPORTER HXNZ-RELATED"/>
    <property type="match status" value="1"/>
</dbReference>
<dbReference type="PANTHER" id="PTHR23511">
    <property type="entry name" value="SYNAPTIC VESICLE GLYCOPROTEIN 2"/>
    <property type="match status" value="1"/>
</dbReference>
<feature type="transmembrane region" description="Helical" evidence="6">
    <location>
        <begin position="145"/>
        <end position="168"/>
    </location>
</feature>
<organism evidence="8 9">
    <name type="scientific">Paramecium pentaurelia</name>
    <dbReference type="NCBI Taxonomy" id="43138"/>
    <lineage>
        <taxon>Eukaryota</taxon>
        <taxon>Sar</taxon>
        <taxon>Alveolata</taxon>
        <taxon>Ciliophora</taxon>
        <taxon>Intramacronucleata</taxon>
        <taxon>Oligohymenophorea</taxon>
        <taxon>Peniculida</taxon>
        <taxon>Parameciidae</taxon>
        <taxon>Paramecium</taxon>
    </lineage>
</organism>
<feature type="transmembrane region" description="Helical" evidence="6">
    <location>
        <begin position="57"/>
        <end position="79"/>
    </location>
</feature>
<dbReference type="PROSITE" id="PS50850">
    <property type="entry name" value="MFS"/>
    <property type="match status" value="1"/>
</dbReference>
<evidence type="ECO:0000256" key="2">
    <source>
        <dbReference type="ARBA" id="ARBA00022448"/>
    </source>
</evidence>
<comment type="subcellular location">
    <subcellularLocation>
        <location evidence="1">Membrane</location>
        <topology evidence="1">Multi-pass membrane protein</topology>
    </subcellularLocation>
</comment>
<dbReference type="InterPro" id="IPR020846">
    <property type="entry name" value="MFS_dom"/>
</dbReference>
<evidence type="ECO:0000256" key="3">
    <source>
        <dbReference type="ARBA" id="ARBA00022692"/>
    </source>
</evidence>
<comment type="caution">
    <text evidence="8">The sequence shown here is derived from an EMBL/GenBank/DDBJ whole genome shotgun (WGS) entry which is preliminary data.</text>
</comment>
<dbReference type="OrthoDB" id="4139357at2759"/>
<evidence type="ECO:0000256" key="4">
    <source>
        <dbReference type="ARBA" id="ARBA00022989"/>
    </source>
</evidence>
<evidence type="ECO:0000256" key="6">
    <source>
        <dbReference type="SAM" id="Phobius"/>
    </source>
</evidence>
<evidence type="ECO:0000259" key="7">
    <source>
        <dbReference type="PROSITE" id="PS50850"/>
    </source>
</evidence>
<feature type="transmembrane region" description="Helical" evidence="6">
    <location>
        <begin position="111"/>
        <end position="133"/>
    </location>
</feature>
<accession>A0A8S1T0Z2</accession>
<dbReference type="Proteomes" id="UP000689195">
    <property type="component" value="Unassembled WGS sequence"/>
</dbReference>
<dbReference type="Pfam" id="PF07690">
    <property type="entry name" value="MFS_1"/>
    <property type="match status" value="1"/>
</dbReference>
<dbReference type="EMBL" id="CAJJDO010000014">
    <property type="protein sequence ID" value="CAD8145209.1"/>
    <property type="molecule type" value="Genomic_DNA"/>
</dbReference>
<keyword evidence="3 6" id="KW-0812">Transmembrane</keyword>
<reference evidence="8" key="1">
    <citation type="submission" date="2021-01" db="EMBL/GenBank/DDBJ databases">
        <authorList>
            <consortium name="Genoscope - CEA"/>
            <person name="William W."/>
        </authorList>
    </citation>
    <scope>NUCLEOTIDE SEQUENCE</scope>
</reference>
<keyword evidence="2" id="KW-0813">Transport</keyword>
<protein>
    <recommendedName>
        <fullName evidence="7">Major facilitator superfamily (MFS) profile domain-containing protein</fullName>
    </recommendedName>
</protein>
<feature type="transmembrane region" description="Helical" evidence="6">
    <location>
        <begin position="180"/>
        <end position="198"/>
    </location>
</feature>
<feature type="transmembrane region" description="Helical" evidence="6">
    <location>
        <begin position="86"/>
        <end position="105"/>
    </location>
</feature>
<gene>
    <name evidence="8" type="ORF">PPENT_87.1.T0140128</name>
</gene>
<evidence type="ECO:0000256" key="5">
    <source>
        <dbReference type="ARBA" id="ARBA00023136"/>
    </source>
</evidence>
<keyword evidence="9" id="KW-1185">Reference proteome</keyword>
<dbReference type="GO" id="GO:0016020">
    <property type="term" value="C:membrane"/>
    <property type="evidence" value="ECO:0007669"/>
    <property type="project" value="UniProtKB-SubCell"/>
</dbReference>
<dbReference type="InterPro" id="IPR011701">
    <property type="entry name" value="MFS"/>
</dbReference>
<keyword evidence="5 6" id="KW-0472">Membrane</keyword>
<evidence type="ECO:0000256" key="1">
    <source>
        <dbReference type="ARBA" id="ARBA00004141"/>
    </source>
</evidence>
<evidence type="ECO:0000313" key="8">
    <source>
        <dbReference type="EMBL" id="CAD8145209.1"/>
    </source>
</evidence>
<sequence length="235" mass="26830">MISFDKILEEKIGSGIYQIRTISIIGLIEFCDGIEYVFMSILMAILQKEWQLSQTQIATLGSSFLGGVVIGNCICVYITDKIGRKTSFSIFAGLSVMLVYYTSFVESYNELIILRLLFGIVFGTTSPLGYVFITEVAVAKYRGRFAFSLTLMYVAGKAYLIFLCFFFLDDYTNGNWRGLIRFNGIPVLLCFILSIIYLKETIRYYLNKGQYTVAFQEIEENHQIKVKRMDQQLGS</sequence>
<keyword evidence="4 6" id="KW-1133">Transmembrane helix</keyword>
<evidence type="ECO:0000313" key="9">
    <source>
        <dbReference type="Proteomes" id="UP000689195"/>
    </source>
</evidence>
<dbReference type="GO" id="GO:0022857">
    <property type="term" value="F:transmembrane transporter activity"/>
    <property type="evidence" value="ECO:0007669"/>
    <property type="project" value="InterPro"/>
</dbReference>
<feature type="transmembrane region" description="Helical" evidence="6">
    <location>
        <begin position="21"/>
        <end position="45"/>
    </location>
</feature>
<proteinExistence type="predicted"/>
<dbReference type="AlphaFoldDB" id="A0A8S1T0Z2"/>
<feature type="domain" description="Major facilitator superfamily (MFS) profile" evidence="7">
    <location>
        <begin position="21"/>
        <end position="235"/>
    </location>
</feature>
<name>A0A8S1T0Z2_9CILI</name>